<organism evidence="1 2">
    <name type="scientific">Mucilaginibacter calamicampi</name>
    <dbReference type="NCBI Taxonomy" id="1302352"/>
    <lineage>
        <taxon>Bacteria</taxon>
        <taxon>Pseudomonadati</taxon>
        <taxon>Bacteroidota</taxon>
        <taxon>Sphingobacteriia</taxon>
        <taxon>Sphingobacteriales</taxon>
        <taxon>Sphingobacteriaceae</taxon>
        <taxon>Mucilaginibacter</taxon>
    </lineage>
</organism>
<sequence>MAGLFFASFTPKNDIVLSDEPIKITPEGFYIASVVDERAEQGAIATLVVNTKNNKPETEKADLQGGTAIALSRFISRNLNKDTSLRAVHISIKDFKLTESLLPNGGVDGRIQLSLSFGQPKDYGIQQLVAYQGGLHYIRPLANNQIVEAQLRGIIKSGLVYFNNWMRVNIKDNPKLAKAVSFTFTDYNEQPEGDTIYYAAARPLTWKDFQSKIRPPGPFSAVVMPNFGYNLTQEVNNGVINVCLDLKTYVAKSDCWVGGNKDVYGLLHEQRHFDIAKIITRQFRQKILAARLTPDTYEAFISMQYLDSYRDMNALQKAYDKETRHGVFEQQQAEWNKKIDAMLKE</sequence>
<evidence type="ECO:0000313" key="1">
    <source>
        <dbReference type="EMBL" id="MFD0750585.1"/>
    </source>
</evidence>
<dbReference type="EMBL" id="JBHTHU010000006">
    <property type="protein sequence ID" value="MFD0750585.1"/>
    <property type="molecule type" value="Genomic_DNA"/>
</dbReference>
<proteinExistence type="predicted"/>
<gene>
    <name evidence="1" type="ORF">ACFQZS_10550</name>
</gene>
<dbReference type="RefSeq" id="WP_377099982.1">
    <property type="nucleotide sequence ID" value="NZ_JBHTHU010000006.1"/>
</dbReference>
<protein>
    <recommendedName>
        <fullName evidence="3">DUF922 domain-containing protein</fullName>
    </recommendedName>
</protein>
<evidence type="ECO:0000313" key="2">
    <source>
        <dbReference type="Proteomes" id="UP001596958"/>
    </source>
</evidence>
<evidence type="ECO:0008006" key="3">
    <source>
        <dbReference type="Google" id="ProtNLM"/>
    </source>
</evidence>
<dbReference type="InterPro" id="IPR010321">
    <property type="entry name" value="DUF922"/>
</dbReference>
<dbReference type="Proteomes" id="UP001596958">
    <property type="component" value="Unassembled WGS sequence"/>
</dbReference>
<comment type="caution">
    <text evidence="1">The sequence shown here is derived from an EMBL/GenBank/DDBJ whole genome shotgun (WGS) entry which is preliminary data.</text>
</comment>
<reference evidence="2" key="1">
    <citation type="journal article" date="2019" name="Int. J. Syst. Evol. Microbiol.">
        <title>The Global Catalogue of Microorganisms (GCM) 10K type strain sequencing project: providing services to taxonomists for standard genome sequencing and annotation.</title>
        <authorList>
            <consortium name="The Broad Institute Genomics Platform"/>
            <consortium name="The Broad Institute Genome Sequencing Center for Infectious Disease"/>
            <person name="Wu L."/>
            <person name="Ma J."/>
        </authorList>
    </citation>
    <scope>NUCLEOTIDE SEQUENCE [LARGE SCALE GENOMIC DNA]</scope>
    <source>
        <strain evidence="2">CCUG 63418</strain>
    </source>
</reference>
<accession>A0ABW2YXV1</accession>
<name>A0ABW2YXV1_9SPHI</name>
<dbReference type="Pfam" id="PF06037">
    <property type="entry name" value="DUF922"/>
    <property type="match status" value="1"/>
</dbReference>
<keyword evidence="2" id="KW-1185">Reference proteome</keyword>